<dbReference type="Pfam" id="PF01966">
    <property type="entry name" value="HD"/>
    <property type="match status" value="1"/>
</dbReference>
<dbReference type="Gene3D" id="1.10.3210.10">
    <property type="entry name" value="Hypothetical protein af1432"/>
    <property type="match status" value="1"/>
</dbReference>
<dbReference type="InterPro" id="IPR023023">
    <property type="entry name" value="dNTPase_2"/>
</dbReference>
<sequence>MSVQNVERVEAGYAALRPGYRPADEERWVPEHGKSVYRSSFERDRARLLHSSALRRLGAKTQVVSPDADDFARTRLTHSLEVAQVGRDLGRMLGCDPDVVDAACLSHDLGHPPFGHNGENVLNELMGDAGGFEGNAQTLRLLTRLETKRFHPDGRSAGLNLTRASLDAAVKYPWRQHEAPLKPDGTRSQKFGAYEDDVDVFRWIRQGVEGRRQSMEAQVMDAADDIAYSVHDVEDGIFSGQFQLRFLEVPLQRKRVVQVTKEWYLPQTEEDRIEEAFDRLAATEGWVRESDGSRRSLAALKNMTSELIGRFCGAIYSATREAHGDHPLVRHEADLVVPEETLVEISAMKGLAAAYIMTSEQQKPVYLRQREVLEGLVGLLSETEDRYLEPMFKQDWRDAADDSARRRVIVDQIASLTDGAALEWYYALVQGKPFTNRLFG</sequence>
<dbReference type="InterPro" id="IPR006261">
    <property type="entry name" value="dGTPase"/>
</dbReference>
<proteinExistence type="inferred from homology"/>
<evidence type="ECO:0000313" key="5">
    <source>
        <dbReference type="Proteomes" id="UP001500236"/>
    </source>
</evidence>
<dbReference type="PANTHER" id="PTHR11373:SF32">
    <property type="entry name" value="DEOXYGUANOSINETRIPHOSPHATE TRIPHOSPHOHYDROLASE"/>
    <property type="match status" value="1"/>
</dbReference>
<dbReference type="SMART" id="SM00471">
    <property type="entry name" value="HDc"/>
    <property type="match status" value="1"/>
</dbReference>
<dbReference type="Pfam" id="PF13286">
    <property type="entry name" value="HD_assoc"/>
    <property type="match status" value="1"/>
</dbReference>
<dbReference type="NCBIfam" id="NF002829">
    <property type="entry name" value="PRK03007.1"/>
    <property type="match status" value="1"/>
</dbReference>
<accession>A0ABP6LV69</accession>
<protein>
    <recommendedName>
        <fullName evidence="2">Deoxyguanosinetriphosphate triphosphohydrolase-like protein</fullName>
    </recommendedName>
</protein>
<dbReference type="InterPro" id="IPR003607">
    <property type="entry name" value="HD/PDEase_dom"/>
</dbReference>
<dbReference type="InterPro" id="IPR026875">
    <property type="entry name" value="PHydrolase_assoc_dom"/>
</dbReference>
<reference evidence="5" key="1">
    <citation type="journal article" date="2019" name="Int. J. Syst. Evol. Microbiol.">
        <title>The Global Catalogue of Microorganisms (GCM) 10K type strain sequencing project: providing services to taxonomists for standard genome sequencing and annotation.</title>
        <authorList>
            <consortium name="The Broad Institute Genomics Platform"/>
            <consortium name="The Broad Institute Genome Sequencing Center for Infectious Disease"/>
            <person name="Wu L."/>
            <person name="Ma J."/>
        </authorList>
    </citation>
    <scope>NUCLEOTIDE SEQUENCE [LARGE SCALE GENOMIC DNA]</scope>
    <source>
        <strain evidence="5">JCM 14309</strain>
    </source>
</reference>
<dbReference type="InterPro" id="IPR050135">
    <property type="entry name" value="dGTPase-like"/>
</dbReference>
<dbReference type="NCBIfam" id="TIGR01353">
    <property type="entry name" value="dGTP_triPase"/>
    <property type="match status" value="1"/>
</dbReference>
<organism evidence="4 5">
    <name type="scientific">Nesterenkonia aethiopica</name>
    <dbReference type="NCBI Taxonomy" id="269144"/>
    <lineage>
        <taxon>Bacteria</taxon>
        <taxon>Bacillati</taxon>
        <taxon>Actinomycetota</taxon>
        <taxon>Actinomycetes</taxon>
        <taxon>Micrococcales</taxon>
        <taxon>Micrococcaceae</taxon>
        <taxon>Nesterenkonia</taxon>
    </lineage>
</organism>
<dbReference type="PROSITE" id="PS51831">
    <property type="entry name" value="HD"/>
    <property type="match status" value="1"/>
</dbReference>
<keyword evidence="1 2" id="KW-0378">Hydrolase</keyword>
<dbReference type="Proteomes" id="UP001500236">
    <property type="component" value="Unassembled WGS sequence"/>
</dbReference>
<dbReference type="PANTHER" id="PTHR11373">
    <property type="entry name" value="DEOXYNUCLEOSIDE TRIPHOSPHATE TRIPHOSPHOHYDROLASE"/>
    <property type="match status" value="1"/>
</dbReference>
<comment type="caution">
    <text evidence="4">The sequence shown here is derived from an EMBL/GenBank/DDBJ whole genome shotgun (WGS) entry which is preliminary data.</text>
</comment>
<dbReference type="RefSeq" id="WP_344682472.1">
    <property type="nucleotide sequence ID" value="NZ_BAAAVT010000008.1"/>
</dbReference>
<dbReference type="CDD" id="cd00077">
    <property type="entry name" value="HDc"/>
    <property type="match status" value="1"/>
</dbReference>
<evidence type="ECO:0000256" key="2">
    <source>
        <dbReference type="HAMAP-Rule" id="MF_01212"/>
    </source>
</evidence>
<dbReference type="HAMAP" id="MF_01212">
    <property type="entry name" value="dGTPase_type2"/>
    <property type="match status" value="1"/>
</dbReference>
<evidence type="ECO:0000259" key="3">
    <source>
        <dbReference type="PROSITE" id="PS51831"/>
    </source>
</evidence>
<evidence type="ECO:0000256" key="1">
    <source>
        <dbReference type="ARBA" id="ARBA00022801"/>
    </source>
</evidence>
<dbReference type="SUPFAM" id="SSF109604">
    <property type="entry name" value="HD-domain/PDEase-like"/>
    <property type="match status" value="1"/>
</dbReference>
<gene>
    <name evidence="4" type="ORF">GCM10010529_15060</name>
</gene>
<dbReference type="EMBL" id="BAAAVT010000008">
    <property type="protein sequence ID" value="GAA3062746.1"/>
    <property type="molecule type" value="Genomic_DNA"/>
</dbReference>
<evidence type="ECO:0000313" key="4">
    <source>
        <dbReference type="EMBL" id="GAA3062746.1"/>
    </source>
</evidence>
<comment type="similarity">
    <text evidence="2">Belongs to the dGTPase family. Type 2 subfamily.</text>
</comment>
<feature type="domain" description="HD" evidence="3">
    <location>
        <begin position="75"/>
        <end position="229"/>
    </location>
</feature>
<name>A0ABP6LV69_9MICC</name>
<dbReference type="InterPro" id="IPR006674">
    <property type="entry name" value="HD_domain"/>
</dbReference>
<keyword evidence="5" id="KW-1185">Reference proteome</keyword>